<dbReference type="OrthoDB" id="9804819at2"/>
<dbReference type="InterPro" id="IPR003593">
    <property type="entry name" value="AAA+_ATPase"/>
</dbReference>
<dbReference type="PANTHER" id="PTHR42939">
    <property type="entry name" value="ABC TRANSPORTER ATP-BINDING PROTEIN ALBC-RELATED"/>
    <property type="match status" value="1"/>
</dbReference>
<dbReference type="PANTHER" id="PTHR42939:SF3">
    <property type="entry name" value="ABC TRANSPORTER ATP-BINDING COMPONENT"/>
    <property type="match status" value="1"/>
</dbReference>
<evidence type="ECO:0000256" key="1">
    <source>
        <dbReference type="ARBA" id="ARBA00022448"/>
    </source>
</evidence>
<sequence length="277" mass="30046">MTPSPFVLSAVTKHYDGFTLGPLDLEVPRGYVTALVGPNGAGKTTAIKLGLGACLPTSGRVHLLDKTRVGVVLDTPPWPSHWKVRELGTLLGPFYPNWDQARFERLAQWAGAEMNKKIGELSRGAGMKLQLAFALALGAELLILDEPTSGLDPLARTELLDQVAEFMTDERHAVLFSSHITSDLERIADRLVVLDSGQVTLAGQLDDLREQWALVRGGARGLTPDLEARLHGLRRHPMGWEGLIAAQDLALCGADVVAESPTIEQLLLHLVKEPVHA</sequence>
<feature type="domain" description="ABC transporter" evidence="4">
    <location>
        <begin position="1"/>
        <end position="221"/>
    </location>
</feature>
<dbReference type="GO" id="GO:0005524">
    <property type="term" value="F:ATP binding"/>
    <property type="evidence" value="ECO:0007669"/>
    <property type="project" value="UniProtKB-KW"/>
</dbReference>
<dbReference type="GO" id="GO:0016887">
    <property type="term" value="F:ATP hydrolysis activity"/>
    <property type="evidence" value="ECO:0007669"/>
    <property type="project" value="InterPro"/>
</dbReference>
<dbReference type="SMART" id="SM00382">
    <property type="entry name" value="AAA"/>
    <property type="match status" value="1"/>
</dbReference>
<evidence type="ECO:0000259" key="4">
    <source>
        <dbReference type="PROSITE" id="PS50893"/>
    </source>
</evidence>
<protein>
    <submittedName>
        <fullName evidence="5">ABC transporter ATP-binding protein</fullName>
    </submittedName>
</protein>
<dbReference type="InterPro" id="IPR003439">
    <property type="entry name" value="ABC_transporter-like_ATP-bd"/>
</dbReference>
<name>A0A3P1T7U7_9ACTN</name>
<dbReference type="CDD" id="cd03230">
    <property type="entry name" value="ABC_DR_subfamily_A"/>
    <property type="match status" value="1"/>
</dbReference>
<keyword evidence="1" id="KW-0813">Transport</keyword>
<dbReference type="PROSITE" id="PS50893">
    <property type="entry name" value="ABC_TRANSPORTER_2"/>
    <property type="match status" value="1"/>
</dbReference>
<dbReference type="EMBL" id="RQZG01000006">
    <property type="protein sequence ID" value="RRD05489.1"/>
    <property type="molecule type" value="Genomic_DNA"/>
</dbReference>
<reference evidence="5 6" key="1">
    <citation type="submission" date="2018-11" db="EMBL/GenBank/DDBJ databases">
        <title>Genomes From Bacteria Associated with the Canine Oral Cavity: a Test Case for Automated Genome-Based Taxonomic Assignment.</title>
        <authorList>
            <person name="Coil D.A."/>
            <person name="Jospin G."/>
            <person name="Darling A.E."/>
            <person name="Wallis C."/>
            <person name="Davis I.J."/>
            <person name="Harris S."/>
            <person name="Eisen J.A."/>
            <person name="Holcombe L.J."/>
            <person name="O'Flynn C."/>
        </authorList>
    </citation>
    <scope>NUCLEOTIDE SEQUENCE [LARGE SCALE GENOMIC DNA]</scope>
    <source>
        <strain evidence="5 6">OH887_COT-365</strain>
    </source>
</reference>
<dbReference type="RefSeq" id="WP_124844345.1">
    <property type="nucleotide sequence ID" value="NZ_RQZG01000006.1"/>
</dbReference>
<dbReference type="SUPFAM" id="SSF52540">
    <property type="entry name" value="P-loop containing nucleoside triphosphate hydrolases"/>
    <property type="match status" value="1"/>
</dbReference>
<proteinExistence type="predicted"/>
<comment type="caution">
    <text evidence="5">The sequence shown here is derived from an EMBL/GenBank/DDBJ whole genome shotgun (WGS) entry which is preliminary data.</text>
</comment>
<keyword evidence="2" id="KW-0547">Nucleotide-binding</keyword>
<dbReference type="InterPro" id="IPR027417">
    <property type="entry name" value="P-loop_NTPase"/>
</dbReference>
<gene>
    <name evidence="5" type="ORF">EII34_07090</name>
</gene>
<accession>A0A3P1T7U7</accession>
<evidence type="ECO:0000313" key="6">
    <source>
        <dbReference type="Proteomes" id="UP000280819"/>
    </source>
</evidence>
<dbReference type="Proteomes" id="UP000280819">
    <property type="component" value="Unassembled WGS sequence"/>
</dbReference>
<keyword evidence="3 5" id="KW-0067">ATP-binding</keyword>
<dbReference type="Pfam" id="PF00005">
    <property type="entry name" value="ABC_tran"/>
    <property type="match status" value="1"/>
</dbReference>
<dbReference type="Gene3D" id="3.40.50.300">
    <property type="entry name" value="P-loop containing nucleotide triphosphate hydrolases"/>
    <property type="match status" value="1"/>
</dbReference>
<dbReference type="AlphaFoldDB" id="A0A3P1T7U7"/>
<organism evidence="5 6">
    <name type="scientific">Arachnia propionica</name>
    <dbReference type="NCBI Taxonomy" id="1750"/>
    <lineage>
        <taxon>Bacteria</taxon>
        <taxon>Bacillati</taxon>
        <taxon>Actinomycetota</taxon>
        <taxon>Actinomycetes</taxon>
        <taxon>Propionibacteriales</taxon>
        <taxon>Propionibacteriaceae</taxon>
        <taxon>Arachnia</taxon>
    </lineage>
</organism>
<evidence type="ECO:0000313" key="5">
    <source>
        <dbReference type="EMBL" id="RRD05489.1"/>
    </source>
</evidence>
<evidence type="ECO:0000256" key="2">
    <source>
        <dbReference type="ARBA" id="ARBA00022741"/>
    </source>
</evidence>
<evidence type="ECO:0000256" key="3">
    <source>
        <dbReference type="ARBA" id="ARBA00022840"/>
    </source>
</evidence>
<dbReference type="InterPro" id="IPR051782">
    <property type="entry name" value="ABC_Transporter_VariousFunc"/>
</dbReference>